<keyword evidence="5" id="KW-1185">Reference proteome</keyword>
<dbReference type="InterPro" id="IPR002213">
    <property type="entry name" value="UDP_glucos_trans"/>
</dbReference>
<dbReference type="SUPFAM" id="SSF53756">
    <property type="entry name" value="UDP-Glycosyltransferase/glycogen phosphorylase"/>
    <property type="match status" value="1"/>
</dbReference>
<dbReference type="PANTHER" id="PTHR48050">
    <property type="entry name" value="STEROL 3-BETA-GLUCOSYLTRANSFERASE"/>
    <property type="match status" value="1"/>
</dbReference>
<organism evidence="4 5">
    <name type="scientific">Mobilisporobacter senegalensis</name>
    <dbReference type="NCBI Taxonomy" id="1329262"/>
    <lineage>
        <taxon>Bacteria</taxon>
        <taxon>Bacillati</taxon>
        <taxon>Bacillota</taxon>
        <taxon>Clostridia</taxon>
        <taxon>Lachnospirales</taxon>
        <taxon>Lachnospiraceae</taxon>
        <taxon>Mobilisporobacter</taxon>
    </lineage>
</organism>
<dbReference type="GO" id="GO:0005975">
    <property type="term" value="P:carbohydrate metabolic process"/>
    <property type="evidence" value="ECO:0007669"/>
    <property type="project" value="InterPro"/>
</dbReference>
<feature type="domain" description="Erythromycin biosynthesis protein CIII-like C-terminal" evidence="3">
    <location>
        <begin position="303"/>
        <end position="386"/>
    </location>
</feature>
<proteinExistence type="predicted"/>
<dbReference type="AlphaFoldDB" id="A0A3N1XZI3"/>
<evidence type="ECO:0000259" key="3">
    <source>
        <dbReference type="Pfam" id="PF06722"/>
    </source>
</evidence>
<dbReference type="EMBL" id="RJVG01000001">
    <property type="protein sequence ID" value="ROR31651.1"/>
    <property type="molecule type" value="Genomic_DNA"/>
</dbReference>
<dbReference type="PANTHER" id="PTHR48050:SF13">
    <property type="entry name" value="STEROL 3-BETA-GLUCOSYLTRANSFERASE UGT80A2"/>
    <property type="match status" value="1"/>
</dbReference>
<dbReference type="Gene3D" id="3.40.50.2000">
    <property type="entry name" value="Glycogen Phosphorylase B"/>
    <property type="match status" value="2"/>
</dbReference>
<feature type="domain" description="Glycosyltransferase family 28 N-terminal" evidence="2">
    <location>
        <begin position="3"/>
        <end position="74"/>
    </location>
</feature>
<dbReference type="CDD" id="cd03784">
    <property type="entry name" value="GT1_Gtf-like"/>
    <property type="match status" value="1"/>
</dbReference>
<dbReference type="OrthoDB" id="9805366at2"/>
<comment type="caution">
    <text evidence="4">The sequence shown here is derived from an EMBL/GenBank/DDBJ whole genome shotgun (WGS) entry which is preliminary data.</text>
</comment>
<dbReference type="GO" id="GO:0008194">
    <property type="term" value="F:UDP-glycosyltransferase activity"/>
    <property type="evidence" value="ECO:0007669"/>
    <property type="project" value="InterPro"/>
</dbReference>
<dbReference type="RefSeq" id="WP_123607743.1">
    <property type="nucleotide sequence ID" value="NZ_RJVG01000001.1"/>
</dbReference>
<dbReference type="GO" id="GO:0033072">
    <property type="term" value="P:vancomycin biosynthetic process"/>
    <property type="evidence" value="ECO:0007669"/>
    <property type="project" value="UniProtKB-ARBA"/>
</dbReference>
<dbReference type="InterPro" id="IPR010610">
    <property type="entry name" value="EryCIII-like_C"/>
</dbReference>
<keyword evidence="4" id="KW-0808">Transferase</keyword>
<sequence length="418" mass="47372">MKVTFLTLGTRGDVQPYVALGKELVKNGHEAVICTGETFRNFVEENQITFYPATADLMAIIKTPEGQAIFNGGGNPIKTMKYLKDVITPKYKKTQYDFLNATEGADIIIYHPKALAAVDIGEFRNIPCVCMPPVPMVVPIDEFPNLAFSPKGNFGPFINRLTYKITSLGLASYLKMINIFRAEELHLPKRKNSENYLDIKGHPIPVIYPISKELFKDVASWNGKVELPGFFYLENEEEILEDGIRDFIQSGSKPYVISFSSMPLKNPVKFMKMIEETLESLEERAIVITGASGMESSKSKRILSVPQVPHRLIFKESKGIIHHGGVGTVAEALLSGKPQFIIPFNVDQPFWAERLYRMGYALKPAKEKEITVELLKERLKEMEDSRMIQRMEVLQNILKEENGTQKAVRFLEEFVNRK</sequence>
<evidence type="ECO:0000313" key="4">
    <source>
        <dbReference type="EMBL" id="ROR31651.1"/>
    </source>
</evidence>
<name>A0A3N1XZI3_9FIRM</name>
<feature type="coiled-coil region" evidence="1">
    <location>
        <begin position="365"/>
        <end position="392"/>
    </location>
</feature>
<dbReference type="FunFam" id="3.40.50.2000:FF:000009">
    <property type="entry name" value="Sterol 3-beta-glucosyltransferase UGT80A2"/>
    <property type="match status" value="1"/>
</dbReference>
<protein>
    <submittedName>
        <fullName evidence="4">Sterol 3beta-glucosyltransferase</fullName>
    </submittedName>
</protein>
<dbReference type="InterPro" id="IPR004276">
    <property type="entry name" value="GlycoTrans_28_N"/>
</dbReference>
<keyword evidence="1" id="KW-0175">Coiled coil</keyword>
<evidence type="ECO:0000256" key="1">
    <source>
        <dbReference type="SAM" id="Coils"/>
    </source>
</evidence>
<dbReference type="Pfam" id="PF06722">
    <property type="entry name" value="EryCIII-like_C"/>
    <property type="match status" value="1"/>
</dbReference>
<dbReference type="GO" id="GO:0016758">
    <property type="term" value="F:hexosyltransferase activity"/>
    <property type="evidence" value="ECO:0007669"/>
    <property type="project" value="InterPro"/>
</dbReference>
<reference evidence="4 5" key="1">
    <citation type="submission" date="2018-11" db="EMBL/GenBank/DDBJ databases">
        <title>Genomic Encyclopedia of Type Strains, Phase IV (KMG-IV): sequencing the most valuable type-strain genomes for metagenomic binning, comparative biology and taxonomic classification.</title>
        <authorList>
            <person name="Goeker M."/>
        </authorList>
    </citation>
    <scope>NUCLEOTIDE SEQUENCE [LARGE SCALE GENOMIC DNA]</scope>
    <source>
        <strain evidence="4 5">DSM 26537</strain>
    </source>
</reference>
<evidence type="ECO:0000259" key="2">
    <source>
        <dbReference type="Pfam" id="PF03033"/>
    </source>
</evidence>
<dbReference type="InterPro" id="IPR050426">
    <property type="entry name" value="Glycosyltransferase_28"/>
</dbReference>
<dbReference type="Proteomes" id="UP000273083">
    <property type="component" value="Unassembled WGS sequence"/>
</dbReference>
<gene>
    <name evidence="4" type="ORF">EDD66_101269</name>
</gene>
<evidence type="ECO:0000313" key="5">
    <source>
        <dbReference type="Proteomes" id="UP000273083"/>
    </source>
</evidence>
<accession>A0A3N1XZI3</accession>
<dbReference type="Pfam" id="PF03033">
    <property type="entry name" value="Glyco_transf_28"/>
    <property type="match status" value="1"/>
</dbReference>